<evidence type="ECO:0000256" key="1">
    <source>
        <dbReference type="SAM" id="MobiDB-lite"/>
    </source>
</evidence>
<feature type="compositionally biased region" description="Basic residues" evidence="1">
    <location>
        <begin position="11"/>
        <end position="27"/>
    </location>
</feature>
<proteinExistence type="predicted"/>
<accession>A0A5J4VT13</accession>
<feature type="region of interest" description="Disordered" evidence="1">
    <location>
        <begin position="1"/>
        <end position="31"/>
    </location>
</feature>
<comment type="caution">
    <text evidence="2">The sequence shown here is derived from an EMBL/GenBank/DDBJ whole genome shotgun (WGS) entry which is preliminary data.</text>
</comment>
<name>A0A5J4VT13_9EUKA</name>
<sequence>NHNMHSAVRVHGAHGTHGTHGHGHGHGGHQNTHEYVISTQHSDNLMLLFSAWLGDHCTKVDRELNAILKGRATQSDLEEDMWMGDMGRGYSKRDEETIKTILIQQKKEGKKLTQIERDKMLKVRPLYVPDSFRKFLDSDHASIQA</sequence>
<organism evidence="2 3">
    <name type="scientific">Streblomastix strix</name>
    <dbReference type="NCBI Taxonomy" id="222440"/>
    <lineage>
        <taxon>Eukaryota</taxon>
        <taxon>Metamonada</taxon>
        <taxon>Preaxostyla</taxon>
        <taxon>Oxymonadida</taxon>
        <taxon>Streblomastigidae</taxon>
        <taxon>Streblomastix</taxon>
    </lineage>
</organism>
<gene>
    <name evidence="2" type="ORF">EZS28_018710</name>
</gene>
<protein>
    <submittedName>
        <fullName evidence="2">Uncharacterized protein</fullName>
    </submittedName>
</protein>
<reference evidence="2 3" key="1">
    <citation type="submission" date="2019-03" db="EMBL/GenBank/DDBJ databases">
        <title>Single cell metagenomics reveals metabolic interactions within the superorganism composed of flagellate Streblomastix strix and complex community of Bacteroidetes bacteria on its surface.</title>
        <authorList>
            <person name="Treitli S.C."/>
            <person name="Kolisko M."/>
            <person name="Husnik F."/>
            <person name="Keeling P."/>
            <person name="Hampl V."/>
        </authorList>
    </citation>
    <scope>NUCLEOTIDE SEQUENCE [LARGE SCALE GENOMIC DNA]</scope>
    <source>
        <strain evidence="2">ST1C</strain>
    </source>
</reference>
<dbReference type="Proteomes" id="UP000324800">
    <property type="component" value="Unassembled WGS sequence"/>
</dbReference>
<evidence type="ECO:0000313" key="2">
    <source>
        <dbReference type="EMBL" id="KAA6385764.1"/>
    </source>
</evidence>
<dbReference type="EMBL" id="SNRW01005119">
    <property type="protein sequence ID" value="KAA6385764.1"/>
    <property type="molecule type" value="Genomic_DNA"/>
</dbReference>
<feature type="non-terminal residue" evidence="2">
    <location>
        <position position="1"/>
    </location>
</feature>
<evidence type="ECO:0000313" key="3">
    <source>
        <dbReference type="Proteomes" id="UP000324800"/>
    </source>
</evidence>
<dbReference type="AlphaFoldDB" id="A0A5J4VT13"/>